<evidence type="ECO:0000313" key="2">
    <source>
        <dbReference type="EMBL" id="MEY9258497.1"/>
    </source>
</evidence>
<proteinExistence type="predicted"/>
<accession>A0ABV4EJ12</accession>
<name>A0ABV4EJ12_BREEP</name>
<reference evidence="2 3" key="1">
    <citation type="submission" date="2024-07" db="EMBL/GenBank/DDBJ databases">
        <title>Mealworm larvae gut microbial communities from Newark, Delaware, USA.</title>
        <authorList>
            <person name="Blenner M."/>
        </authorList>
    </citation>
    <scope>NUCLEOTIDE SEQUENCE [LARGE SCALE GENOMIC DNA]</scope>
    <source>
        <strain evidence="2 3">UD i117</strain>
    </source>
</reference>
<protein>
    <submittedName>
        <fullName evidence="2">Uncharacterized protein</fullName>
    </submittedName>
</protein>
<feature type="region of interest" description="Disordered" evidence="1">
    <location>
        <begin position="152"/>
        <end position="189"/>
    </location>
</feature>
<gene>
    <name evidence="2" type="ORF">ABH903_001518</name>
</gene>
<evidence type="ECO:0000313" key="3">
    <source>
        <dbReference type="Proteomes" id="UP001565435"/>
    </source>
</evidence>
<sequence length="204" mass="21816">MTDMYKQVAQTENWRLDLLPLVATDTSDTVLGGAVSIDDEGGIALHTGAMYGPVDAAFEVLGSVPDGPAQEWEDVVELSVRAAEAAPLILIGIFSDGGEADEPGTDADMLESGRDYRVRIHVRGRDKSGSDELIEPDGTPNDHVLVQVWPSEPNKPTVTRMSSAKAGEDERNSETFSGSGYVTLGMGDPDREDLIAQNLRDAGE</sequence>
<dbReference type="Proteomes" id="UP001565435">
    <property type="component" value="Unassembled WGS sequence"/>
</dbReference>
<comment type="caution">
    <text evidence="2">The sequence shown here is derived from an EMBL/GenBank/DDBJ whole genome shotgun (WGS) entry which is preliminary data.</text>
</comment>
<evidence type="ECO:0000256" key="1">
    <source>
        <dbReference type="SAM" id="MobiDB-lite"/>
    </source>
</evidence>
<dbReference type="RefSeq" id="WP_370035785.1">
    <property type="nucleotide sequence ID" value="NZ_JBGBYS010000006.1"/>
</dbReference>
<dbReference type="EMBL" id="JBGBYS010000006">
    <property type="protein sequence ID" value="MEY9258497.1"/>
    <property type="molecule type" value="Genomic_DNA"/>
</dbReference>
<organism evidence="2 3">
    <name type="scientific">Brevibacterium epidermidis</name>
    <dbReference type="NCBI Taxonomy" id="1698"/>
    <lineage>
        <taxon>Bacteria</taxon>
        <taxon>Bacillati</taxon>
        <taxon>Actinomycetota</taxon>
        <taxon>Actinomycetes</taxon>
        <taxon>Micrococcales</taxon>
        <taxon>Brevibacteriaceae</taxon>
        <taxon>Brevibacterium</taxon>
    </lineage>
</organism>
<keyword evidence="3" id="KW-1185">Reference proteome</keyword>